<organism evidence="1 2">
    <name type="scientific">Megaselia scalaris</name>
    <name type="common">Humpbacked fly</name>
    <name type="synonym">Phora scalaris</name>
    <dbReference type="NCBI Taxonomy" id="36166"/>
    <lineage>
        <taxon>Eukaryota</taxon>
        <taxon>Metazoa</taxon>
        <taxon>Ecdysozoa</taxon>
        <taxon>Arthropoda</taxon>
        <taxon>Hexapoda</taxon>
        <taxon>Insecta</taxon>
        <taxon>Pterygota</taxon>
        <taxon>Neoptera</taxon>
        <taxon>Endopterygota</taxon>
        <taxon>Diptera</taxon>
        <taxon>Brachycera</taxon>
        <taxon>Muscomorpha</taxon>
        <taxon>Platypezoidea</taxon>
        <taxon>Phoridae</taxon>
        <taxon>Megaseliini</taxon>
        <taxon>Megaselia</taxon>
    </lineage>
</organism>
<protein>
    <submittedName>
        <fullName evidence="1">Uncharacterized protein</fullName>
    </submittedName>
</protein>
<evidence type="ECO:0000313" key="1">
    <source>
        <dbReference type="EnsemblMetazoa" id="MESCA004147-PA"/>
    </source>
</evidence>
<dbReference type="EnsemblMetazoa" id="MESCA004147-RA">
    <property type="protein sequence ID" value="MESCA004147-PA"/>
    <property type="gene ID" value="MESCA004147"/>
</dbReference>
<reference evidence="2" key="1">
    <citation type="submission" date="2013-02" db="EMBL/GenBank/DDBJ databases">
        <authorList>
            <person name="Hughes D."/>
        </authorList>
    </citation>
    <scope>NUCLEOTIDE SEQUENCE</scope>
    <source>
        <strain>Durham</strain>
        <strain evidence="2">NC isolate 2 -- Noor lab</strain>
    </source>
</reference>
<keyword evidence="2" id="KW-1185">Reference proteome</keyword>
<proteinExistence type="predicted"/>
<dbReference type="Proteomes" id="UP000015102">
    <property type="component" value="Unassembled WGS sequence"/>
</dbReference>
<name>T1GKW6_MEGSC</name>
<evidence type="ECO:0000313" key="2">
    <source>
        <dbReference type="Proteomes" id="UP000015102"/>
    </source>
</evidence>
<dbReference type="EMBL" id="CAQQ02000943">
    <property type="status" value="NOT_ANNOTATED_CDS"/>
    <property type="molecule type" value="Genomic_DNA"/>
</dbReference>
<sequence length="134" mass="15655">MAKNRKRRSVRIAESYRRITRSQTRKTDSYIVEEIDCNEYCSSFSSDQDAPVSKKKNLHSSSYTIPMISFKVYRFYLSFGVAPIKYTPSYQISVYNQYNISSLSPNVLAGRLRSITIRNQKQLKPEATRSDWFV</sequence>
<reference evidence="1" key="2">
    <citation type="submission" date="2015-06" db="UniProtKB">
        <authorList>
            <consortium name="EnsemblMetazoa"/>
        </authorList>
    </citation>
    <scope>IDENTIFICATION</scope>
</reference>
<accession>T1GKW6</accession>
<dbReference type="HOGENOM" id="CLU_1898629_0_0_1"/>
<dbReference type="AlphaFoldDB" id="T1GKW6"/>